<keyword evidence="9" id="KW-0677">Repeat</keyword>
<feature type="domain" description="Protein kinase" evidence="20">
    <location>
        <begin position="440"/>
        <end position="710"/>
    </location>
</feature>
<dbReference type="GO" id="GO:0005524">
    <property type="term" value="F:ATP binding"/>
    <property type="evidence" value="ECO:0007669"/>
    <property type="project" value="UniProtKB-UniRule"/>
</dbReference>
<evidence type="ECO:0000259" key="20">
    <source>
        <dbReference type="PROSITE" id="PS50011"/>
    </source>
</evidence>
<dbReference type="FunFam" id="3.30.200.20:FF:000038">
    <property type="entry name" value="LIM domain kinase 2"/>
    <property type="match status" value="1"/>
</dbReference>
<organism evidence="23 24">
    <name type="scientific">Aquatica leii</name>
    <dbReference type="NCBI Taxonomy" id="1421715"/>
    <lineage>
        <taxon>Eukaryota</taxon>
        <taxon>Metazoa</taxon>
        <taxon>Ecdysozoa</taxon>
        <taxon>Arthropoda</taxon>
        <taxon>Hexapoda</taxon>
        <taxon>Insecta</taxon>
        <taxon>Pterygota</taxon>
        <taxon>Neoptera</taxon>
        <taxon>Endopterygota</taxon>
        <taxon>Coleoptera</taxon>
        <taxon>Polyphaga</taxon>
        <taxon>Elateriformia</taxon>
        <taxon>Elateroidea</taxon>
        <taxon>Lampyridae</taxon>
        <taxon>Luciolinae</taxon>
        <taxon>Aquatica</taxon>
    </lineage>
</organism>
<dbReference type="Gene3D" id="2.30.42.10">
    <property type="match status" value="1"/>
</dbReference>
<dbReference type="Gene3D" id="1.10.510.10">
    <property type="entry name" value="Transferase(Phosphotransferase) domain 1"/>
    <property type="match status" value="1"/>
</dbReference>
<feature type="compositionally biased region" description="Polar residues" evidence="18">
    <location>
        <begin position="1009"/>
        <end position="1020"/>
    </location>
</feature>
<evidence type="ECO:0000259" key="21">
    <source>
        <dbReference type="PROSITE" id="PS50023"/>
    </source>
</evidence>
<evidence type="ECO:0000256" key="8">
    <source>
        <dbReference type="ARBA" id="ARBA00022723"/>
    </source>
</evidence>
<dbReference type="PROSITE" id="PS50011">
    <property type="entry name" value="PROTEIN_KINASE_DOM"/>
    <property type="match status" value="1"/>
</dbReference>
<dbReference type="Proteomes" id="UP001353858">
    <property type="component" value="Unassembled WGS sequence"/>
</dbReference>
<keyword evidence="7" id="KW-0808">Transferase</keyword>
<sequence length="1131" mass="127714">MQQQHENAETEQHSDSFCAGCLNLLDDEEFICALGQEWHLECFRCSACDASLSNWYFEKDGLLFCKDDYWTRYGECCQQCSQIITGPVMVAGEHKFHPECFCCGSCNLFIGDGDSYALVERSKLYCGQCYKRQMQPLEKTARFQFMPCKPHSIRLVEIPGGQKGIKLSADPLHGKSHRLTISQTMWRLQRKLLQVAFAFLTSAFNFCCYLIPSYRLDMNNDLMSLHIGDSILEINGIPVKETPLENVENLLRYSDSVLQLTIEHDPDAVSRRRQTFLVPKGTLPLTTTSSDTNIPNRKNNPVDSSYFGSTESINNEYSIDIDNLEKNRTNINDNCDLLGVHNNNNINNSAINKGNNTRTGDKERLFKRRDEGYMSGTRSRQLRRKNNSTEIRQSLDKERSSSMSRLLDELPNSKRCMDLSRAHSFLEQRPQQRVFRASDLVKGELLGQGFFGQVYKVTTKDTSEVMVVKELYRVDEEAQRNFLKEVAVLRSLHHTNVLRFIGVLYKEQRLHLVTEYIAGGTLRELIHDSSQPLPWEQRVSFAKDIASGMAYLHSMNIIHRDLNSHNCLVREDKTVIVADFGLARIVSHDTTSVRRSSLKGTVGSGRRQERKKRYTVVGNPYWMAPEMMKGNKYDEKVDIFSFGIVLCEIIGRVQADPDFLPRSNDFGLNQVAFKEKFCTSCPDCFYKIAFLCTDLNPDCRPPFEVTEVWLESLSMHLSVGIHLPSDLIFDIEHYRGQSPSSSGSTTPEGIPSGCRSPILEPIREGKSSTLKKDSEESKIMLSAENLKPIIKVSSADNLISGKKHNIKPILKNSTNVLSKSYENCSRNYDSYDVIGTKSCEDFSPGKSPDYENIKFLRNDSAFANEDKLIGIEPLRTKENNCKSYVVPLRKVPKNFTRNQFVAKESDEVENASSIATSVKDRIKFLGKRSGVDITKPKAVVNNQPKVTNLSLHSMNISSGVPSSVTQKYVRSLSDNNRDRTNETVPRFCGIPDIVSSTLTRPKDGCDDAPQTSKSPSGSNFCINRSIFTNDTKDTKAKFGKVSTKEKSSVKPVYFIQRKESASRGAIPVEPPKPSNSIVQNIIQTLNNRDGNRFDFKSRMAYGRSSLKVSGNPKVNVNSSPRCSSPHEFTAL</sequence>
<reference evidence="24" key="1">
    <citation type="submission" date="2023-01" db="EMBL/GenBank/DDBJ databases">
        <title>Key to firefly adult light organ development and bioluminescence: homeobox transcription factors regulate luciferase expression and transportation to peroxisome.</title>
        <authorList>
            <person name="Fu X."/>
        </authorList>
    </citation>
    <scope>NUCLEOTIDE SEQUENCE [LARGE SCALE GENOMIC DNA]</scope>
</reference>
<dbReference type="Pfam" id="PF00412">
    <property type="entry name" value="LIM"/>
    <property type="match status" value="2"/>
</dbReference>
<dbReference type="SUPFAM" id="SSF56112">
    <property type="entry name" value="Protein kinase-like (PK-like)"/>
    <property type="match status" value="1"/>
</dbReference>
<accession>A0AAN7P7H0</accession>
<evidence type="ECO:0000256" key="10">
    <source>
        <dbReference type="ARBA" id="ARBA00022741"/>
    </source>
</evidence>
<dbReference type="InterPro" id="IPR036034">
    <property type="entry name" value="PDZ_sf"/>
</dbReference>
<dbReference type="Gene3D" id="2.10.110.10">
    <property type="entry name" value="Cysteine Rich Protein"/>
    <property type="match status" value="2"/>
</dbReference>
<comment type="subcellular location">
    <subcellularLocation>
        <location evidence="1">Cytoplasm</location>
    </subcellularLocation>
</comment>
<evidence type="ECO:0000256" key="1">
    <source>
        <dbReference type="ARBA" id="ARBA00004496"/>
    </source>
</evidence>
<dbReference type="SMART" id="SM00132">
    <property type="entry name" value="LIM"/>
    <property type="match status" value="2"/>
</dbReference>
<dbReference type="FunFam" id="2.10.110.10:FF:000082">
    <property type="entry name" value="LIM domain kinase 1"/>
    <property type="match status" value="1"/>
</dbReference>
<dbReference type="PROSITE" id="PS00478">
    <property type="entry name" value="LIM_DOMAIN_1"/>
    <property type="match status" value="2"/>
</dbReference>
<keyword evidence="24" id="KW-1185">Reference proteome</keyword>
<dbReference type="InterPro" id="IPR050940">
    <property type="entry name" value="Actin_reg-Ser/Thr_kinase"/>
</dbReference>
<dbReference type="EMBL" id="JARPUR010000004">
    <property type="protein sequence ID" value="KAK4878499.1"/>
    <property type="molecule type" value="Genomic_DNA"/>
</dbReference>
<dbReference type="PROSITE" id="PS00107">
    <property type="entry name" value="PROTEIN_KINASE_ATP"/>
    <property type="match status" value="1"/>
</dbReference>
<evidence type="ECO:0000256" key="2">
    <source>
        <dbReference type="ARBA" id="ARBA00005843"/>
    </source>
</evidence>
<dbReference type="Pfam" id="PF07714">
    <property type="entry name" value="PK_Tyr_Ser-Thr"/>
    <property type="match status" value="1"/>
</dbReference>
<name>A0AAN7P7H0_9COLE</name>
<keyword evidence="19" id="KW-1133">Transmembrane helix</keyword>
<feature type="domain" description="LIM zinc-binding" evidence="21">
    <location>
        <begin position="16"/>
        <end position="75"/>
    </location>
</feature>
<feature type="region of interest" description="Disordered" evidence="18">
    <location>
        <begin position="738"/>
        <end position="760"/>
    </location>
</feature>
<evidence type="ECO:0000256" key="3">
    <source>
        <dbReference type="ARBA" id="ARBA00012513"/>
    </source>
</evidence>
<keyword evidence="8 16" id="KW-0479">Metal-binding</keyword>
<feature type="region of interest" description="Disordered" evidence="18">
    <location>
        <begin position="998"/>
        <end position="1020"/>
    </location>
</feature>
<dbReference type="SUPFAM" id="SSF57716">
    <property type="entry name" value="Glucocorticoid receptor-like (DNA-binding domain)"/>
    <property type="match status" value="2"/>
</dbReference>
<feature type="domain" description="PDZ" evidence="22">
    <location>
        <begin position="225"/>
        <end position="266"/>
    </location>
</feature>
<dbReference type="SUPFAM" id="SSF50156">
    <property type="entry name" value="PDZ domain-like"/>
    <property type="match status" value="1"/>
</dbReference>
<dbReference type="GO" id="GO:0046872">
    <property type="term" value="F:metal ion binding"/>
    <property type="evidence" value="ECO:0007669"/>
    <property type="project" value="UniProtKB-KW"/>
</dbReference>
<gene>
    <name evidence="23" type="ORF">RN001_011005</name>
</gene>
<dbReference type="EC" id="2.7.11.1" evidence="3"/>
<dbReference type="InterPro" id="IPR001245">
    <property type="entry name" value="Ser-Thr/Tyr_kinase_cat_dom"/>
</dbReference>
<dbReference type="PANTHER" id="PTHR46485:SF4">
    <property type="entry name" value="LIM DOMAIN KINASE 1"/>
    <property type="match status" value="1"/>
</dbReference>
<dbReference type="GO" id="GO:0005737">
    <property type="term" value="C:cytoplasm"/>
    <property type="evidence" value="ECO:0007669"/>
    <property type="project" value="UniProtKB-SubCell"/>
</dbReference>
<dbReference type="PROSITE" id="PS50106">
    <property type="entry name" value="PDZ"/>
    <property type="match status" value="1"/>
</dbReference>
<dbReference type="CDD" id="cd09365">
    <property type="entry name" value="LIM2_LIMK"/>
    <property type="match status" value="1"/>
</dbReference>
<evidence type="ECO:0000256" key="19">
    <source>
        <dbReference type="SAM" id="Phobius"/>
    </source>
</evidence>
<evidence type="ECO:0000256" key="15">
    <source>
        <dbReference type="ARBA" id="ARBA00040667"/>
    </source>
</evidence>
<feature type="transmembrane region" description="Helical" evidence="19">
    <location>
        <begin position="192"/>
        <end position="212"/>
    </location>
</feature>
<evidence type="ECO:0000256" key="18">
    <source>
        <dbReference type="SAM" id="MobiDB-lite"/>
    </source>
</evidence>
<evidence type="ECO:0000256" key="17">
    <source>
        <dbReference type="PROSITE-ProRule" id="PRU10141"/>
    </source>
</evidence>
<feature type="compositionally biased region" description="Polar residues" evidence="18">
    <location>
        <begin position="1110"/>
        <end position="1122"/>
    </location>
</feature>
<dbReference type="InterPro" id="IPR001781">
    <property type="entry name" value="Znf_LIM"/>
</dbReference>
<evidence type="ECO:0000313" key="23">
    <source>
        <dbReference type="EMBL" id="KAK4878499.1"/>
    </source>
</evidence>
<feature type="domain" description="LIM zinc-binding" evidence="21">
    <location>
        <begin position="77"/>
        <end position="136"/>
    </location>
</feature>
<dbReference type="GO" id="GO:0030036">
    <property type="term" value="P:actin cytoskeleton organization"/>
    <property type="evidence" value="ECO:0007669"/>
    <property type="project" value="TreeGrafter"/>
</dbReference>
<dbReference type="FunFam" id="2.10.110.10:FF:000038">
    <property type="entry name" value="LIM domain kinase 2"/>
    <property type="match status" value="1"/>
</dbReference>
<evidence type="ECO:0000256" key="6">
    <source>
        <dbReference type="ARBA" id="ARBA00022553"/>
    </source>
</evidence>
<dbReference type="GO" id="GO:0005634">
    <property type="term" value="C:nucleus"/>
    <property type="evidence" value="ECO:0007669"/>
    <property type="project" value="TreeGrafter"/>
</dbReference>
<evidence type="ECO:0000256" key="5">
    <source>
        <dbReference type="ARBA" id="ARBA00022527"/>
    </source>
</evidence>
<feature type="compositionally biased region" description="Low complexity" evidence="18">
    <location>
        <begin position="738"/>
        <end position="753"/>
    </location>
</feature>
<comment type="caution">
    <text evidence="23">The sequence shown here is derived from an EMBL/GenBank/DDBJ whole genome shotgun (WGS) entry which is preliminary data.</text>
</comment>
<evidence type="ECO:0000313" key="24">
    <source>
        <dbReference type="Proteomes" id="UP001353858"/>
    </source>
</evidence>
<keyword evidence="10 17" id="KW-0547">Nucleotide-binding</keyword>
<proteinExistence type="inferred from homology"/>
<evidence type="ECO:0000256" key="7">
    <source>
        <dbReference type="ARBA" id="ARBA00022679"/>
    </source>
</evidence>
<keyword evidence="13 17" id="KW-0067">ATP-binding</keyword>
<evidence type="ECO:0000256" key="16">
    <source>
        <dbReference type="PROSITE-ProRule" id="PRU00125"/>
    </source>
</evidence>
<feature type="binding site" evidence="17">
    <location>
        <position position="469"/>
    </location>
    <ligand>
        <name>ATP</name>
        <dbReference type="ChEBI" id="CHEBI:30616"/>
    </ligand>
</feature>
<comment type="similarity">
    <text evidence="2">Belongs to the protein kinase superfamily. TKL Ser/Thr protein kinase family.</text>
</comment>
<evidence type="ECO:0000256" key="9">
    <source>
        <dbReference type="ARBA" id="ARBA00022737"/>
    </source>
</evidence>
<dbReference type="AlphaFoldDB" id="A0AAN7P7H0"/>
<evidence type="ECO:0000256" key="4">
    <source>
        <dbReference type="ARBA" id="ARBA00022490"/>
    </source>
</evidence>
<evidence type="ECO:0000259" key="22">
    <source>
        <dbReference type="PROSITE" id="PS50106"/>
    </source>
</evidence>
<feature type="region of interest" description="Disordered" evidence="18">
    <location>
        <begin position="287"/>
        <end position="307"/>
    </location>
</feature>
<evidence type="ECO:0000256" key="14">
    <source>
        <dbReference type="ARBA" id="ARBA00023038"/>
    </source>
</evidence>
<feature type="region of interest" description="Disordered" evidence="18">
    <location>
        <begin position="1110"/>
        <end position="1131"/>
    </location>
</feature>
<dbReference type="PANTHER" id="PTHR46485">
    <property type="entry name" value="LIM DOMAIN KINASE 1"/>
    <property type="match status" value="1"/>
</dbReference>
<dbReference type="PROSITE" id="PS50023">
    <property type="entry name" value="LIM_DOMAIN_2"/>
    <property type="match status" value="2"/>
</dbReference>
<protein>
    <recommendedName>
        <fullName evidence="15">LIM domain kinase 1</fullName>
        <ecNumber evidence="3">2.7.11.1</ecNumber>
    </recommendedName>
</protein>
<dbReference type="Gene3D" id="3.30.200.20">
    <property type="entry name" value="Phosphorylase Kinase, domain 1"/>
    <property type="match status" value="1"/>
</dbReference>
<evidence type="ECO:0000256" key="11">
    <source>
        <dbReference type="ARBA" id="ARBA00022777"/>
    </source>
</evidence>
<keyword evidence="4" id="KW-0963">Cytoplasm</keyword>
<keyword evidence="12 16" id="KW-0862">Zinc</keyword>
<dbReference type="InterPro" id="IPR000719">
    <property type="entry name" value="Prot_kinase_dom"/>
</dbReference>
<keyword evidence="19" id="KW-0472">Membrane</keyword>
<dbReference type="InterPro" id="IPR001478">
    <property type="entry name" value="PDZ"/>
</dbReference>
<keyword evidence="6" id="KW-0597">Phosphoprotein</keyword>
<keyword evidence="14 16" id="KW-0440">LIM domain</keyword>
<dbReference type="InterPro" id="IPR017441">
    <property type="entry name" value="Protein_kinase_ATP_BS"/>
</dbReference>
<evidence type="ECO:0000256" key="12">
    <source>
        <dbReference type="ARBA" id="ARBA00022833"/>
    </source>
</evidence>
<keyword evidence="5" id="KW-0723">Serine/threonine-protein kinase</keyword>
<evidence type="ECO:0000256" key="13">
    <source>
        <dbReference type="ARBA" id="ARBA00022840"/>
    </source>
</evidence>
<feature type="region of interest" description="Disordered" evidence="18">
    <location>
        <begin position="370"/>
        <end position="404"/>
    </location>
</feature>
<keyword evidence="19" id="KW-0812">Transmembrane</keyword>
<dbReference type="FunFam" id="1.10.510.10:FF:000197">
    <property type="entry name" value="LIM domain kinase 2 isoform X1"/>
    <property type="match status" value="1"/>
</dbReference>
<dbReference type="GO" id="GO:0004674">
    <property type="term" value="F:protein serine/threonine kinase activity"/>
    <property type="evidence" value="ECO:0007669"/>
    <property type="project" value="UniProtKB-KW"/>
</dbReference>
<dbReference type="InterPro" id="IPR011009">
    <property type="entry name" value="Kinase-like_dom_sf"/>
</dbReference>
<keyword evidence="11" id="KW-0418">Kinase</keyword>
<feature type="compositionally biased region" description="Basic and acidic residues" evidence="18">
    <location>
        <begin position="393"/>
        <end position="404"/>
    </location>
</feature>